<dbReference type="Gene3D" id="1.20.120.440">
    <property type="entry name" value="YppE-like"/>
    <property type="match status" value="1"/>
</dbReference>
<accession>A0A974S077</accession>
<name>A0A974S077_PERPY</name>
<keyword evidence="2" id="KW-1185">Reference proteome</keyword>
<organism evidence="1 2">
    <name type="scientific">Peribacillus psychrosaccharolyticus</name>
    <name type="common">Bacillus psychrosaccharolyticus</name>
    <dbReference type="NCBI Taxonomy" id="1407"/>
    <lineage>
        <taxon>Bacteria</taxon>
        <taxon>Bacillati</taxon>
        <taxon>Bacillota</taxon>
        <taxon>Bacilli</taxon>
        <taxon>Bacillales</taxon>
        <taxon>Bacillaceae</taxon>
        <taxon>Peribacillus</taxon>
    </lineage>
</organism>
<sequence>MINKNYAKELTQKLIQFNEQADVIYEEVRAAGKEKDFYSEVKPFADEVHTACSEWKDSMKEWMGMESFTHLFPLQIEQTANNLSDVAVQAFFPKTSYKRFKSHIQSVRYILHNVRDEIDRKLANV</sequence>
<dbReference type="KEGG" id="ppsr:I6J18_21850"/>
<gene>
    <name evidence="1" type="ORF">I6J18_21850</name>
</gene>
<evidence type="ECO:0000313" key="2">
    <source>
        <dbReference type="Proteomes" id="UP000595254"/>
    </source>
</evidence>
<dbReference type="SUPFAM" id="SSF140415">
    <property type="entry name" value="YppE-like"/>
    <property type="match status" value="1"/>
</dbReference>
<protein>
    <submittedName>
        <fullName evidence="1">YppE family protein</fullName>
    </submittedName>
</protein>
<dbReference type="Pfam" id="PF08807">
    <property type="entry name" value="DUF1798"/>
    <property type="match status" value="1"/>
</dbReference>
<dbReference type="RefSeq" id="WP_040376253.1">
    <property type="nucleotide sequence ID" value="NZ_CP068053.1"/>
</dbReference>
<dbReference type="EMBL" id="CP068053">
    <property type="protein sequence ID" value="QQT00191.1"/>
    <property type="molecule type" value="Genomic_DNA"/>
</dbReference>
<dbReference type="Proteomes" id="UP000595254">
    <property type="component" value="Chromosome"/>
</dbReference>
<dbReference type="InterPro" id="IPR014913">
    <property type="entry name" value="YppE-like"/>
</dbReference>
<proteinExistence type="predicted"/>
<dbReference type="AlphaFoldDB" id="A0A974S077"/>
<evidence type="ECO:0000313" key="1">
    <source>
        <dbReference type="EMBL" id="QQT00191.1"/>
    </source>
</evidence>
<reference evidence="1 2" key="1">
    <citation type="submission" date="2021-01" db="EMBL/GenBank/DDBJ databases">
        <title>FDA dAtabase for Regulatory Grade micrObial Sequences (FDA-ARGOS): Supporting development and validation of Infectious Disease Dx tests.</title>
        <authorList>
            <person name="Nelson B."/>
            <person name="Plummer A."/>
            <person name="Tallon L."/>
            <person name="Sadzewicz L."/>
            <person name="Zhao X."/>
            <person name="Boylan J."/>
            <person name="Ott S."/>
            <person name="Bowen H."/>
            <person name="Vavikolanu K."/>
            <person name="Mehta A."/>
            <person name="Aluvathingal J."/>
            <person name="Nadendla S."/>
            <person name="Myers T."/>
            <person name="Yan Y."/>
            <person name="Sichtig H."/>
        </authorList>
    </citation>
    <scope>NUCLEOTIDE SEQUENCE [LARGE SCALE GENOMIC DNA]</scope>
    <source>
        <strain evidence="1 2">FDAARGOS_1161</strain>
    </source>
</reference>
<dbReference type="InterPro" id="IPR023351">
    <property type="entry name" value="YppE-like_sf"/>
</dbReference>